<proteinExistence type="inferred from homology"/>
<feature type="transmembrane region" description="Helical" evidence="5">
    <location>
        <begin position="6"/>
        <end position="37"/>
    </location>
</feature>
<evidence type="ECO:0000256" key="2">
    <source>
        <dbReference type="ARBA" id="ARBA00022692"/>
    </source>
</evidence>
<organism evidence="6 7">
    <name type="scientific">Adhaeribacter soli</name>
    <dbReference type="NCBI Taxonomy" id="2607655"/>
    <lineage>
        <taxon>Bacteria</taxon>
        <taxon>Pseudomonadati</taxon>
        <taxon>Bacteroidota</taxon>
        <taxon>Cytophagia</taxon>
        <taxon>Cytophagales</taxon>
        <taxon>Hymenobacteraceae</taxon>
        <taxon>Adhaeribacter</taxon>
    </lineage>
</organism>
<dbReference type="RefSeq" id="WP_150902095.1">
    <property type="nucleotide sequence ID" value="NZ_VTWT01000001.1"/>
</dbReference>
<dbReference type="GO" id="GO:0005886">
    <property type="term" value="C:plasma membrane"/>
    <property type="evidence" value="ECO:0007669"/>
    <property type="project" value="UniProtKB-SubCell"/>
</dbReference>
<name>A0A5N1J7K8_9BACT</name>
<feature type="transmembrane region" description="Helical" evidence="5">
    <location>
        <begin position="96"/>
        <end position="115"/>
    </location>
</feature>
<keyword evidence="5" id="KW-1003">Cell membrane</keyword>
<dbReference type="PANTHER" id="PTHR43701:SF5">
    <property type="entry name" value="MEMBRANE TRANSPORTER PROTEIN-RELATED"/>
    <property type="match status" value="1"/>
</dbReference>
<dbReference type="InterPro" id="IPR002781">
    <property type="entry name" value="TM_pro_TauE-like"/>
</dbReference>
<comment type="caution">
    <text evidence="6">The sequence shown here is derived from an EMBL/GenBank/DDBJ whole genome shotgun (WGS) entry which is preliminary data.</text>
</comment>
<feature type="transmembrane region" description="Helical" evidence="5">
    <location>
        <begin position="135"/>
        <end position="159"/>
    </location>
</feature>
<dbReference type="PANTHER" id="PTHR43701">
    <property type="entry name" value="MEMBRANE TRANSPORTER PROTEIN MJ0441-RELATED"/>
    <property type="match status" value="1"/>
</dbReference>
<reference evidence="6 7" key="1">
    <citation type="submission" date="2019-09" db="EMBL/GenBank/DDBJ databases">
        <title>Genome sequence of Adhaeribacter sp. M2.</title>
        <authorList>
            <person name="Srinivasan S."/>
        </authorList>
    </citation>
    <scope>NUCLEOTIDE SEQUENCE [LARGE SCALE GENOMIC DNA]</scope>
    <source>
        <strain evidence="6 7">M2</strain>
    </source>
</reference>
<feature type="transmembrane region" description="Helical" evidence="5">
    <location>
        <begin position="171"/>
        <end position="192"/>
    </location>
</feature>
<dbReference type="EMBL" id="VTWT01000001">
    <property type="protein sequence ID" value="KAA9345952.1"/>
    <property type="molecule type" value="Genomic_DNA"/>
</dbReference>
<keyword evidence="4 5" id="KW-0472">Membrane</keyword>
<evidence type="ECO:0000256" key="5">
    <source>
        <dbReference type="RuleBase" id="RU363041"/>
    </source>
</evidence>
<comment type="subcellular location">
    <subcellularLocation>
        <location evidence="5">Cell membrane</location>
        <topology evidence="5">Multi-pass membrane protein</topology>
    </subcellularLocation>
    <subcellularLocation>
        <location evidence="1">Membrane</location>
        <topology evidence="1">Multi-pass membrane protein</topology>
    </subcellularLocation>
</comment>
<sequence length="254" mass="27648">MQHPELLLFFFTIALVYASVGFGGGSSYLAVLALYALPFQEMRLIALCCNIIVVTGGTFFFIRHRQINWKKILPLTLTSVPMAFLGASLKMSKETFYLLLGFSLLAAAILLWFRSKPENAIVQSPENKFHFLQNTVLGGAIGFLSGMVGIGGGIFLAPLLNLLHWDTSKKIAATASVFILVNSIAGITGQLLHLPPDLDPSLLGLFCLAVFVGGQIGSRLGTLKFNALVVRRLTALLVLVAGLEVLFKHLPWFK</sequence>
<evidence type="ECO:0000256" key="3">
    <source>
        <dbReference type="ARBA" id="ARBA00022989"/>
    </source>
</evidence>
<feature type="transmembrane region" description="Helical" evidence="5">
    <location>
        <begin position="229"/>
        <end position="247"/>
    </location>
</feature>
<evidence type="ECO:0000313" key="7">
    <source>
        <dbReference type="Proteomes" id="UP000326570"/>
    </source>
</evidence>
<dbReference type="AlphaFoldDB" id="A0A5N1J7K8"/>
<keyword evidence="2 5" id="KW-0812">Transmembrane</keyword>
<keyword evidence="3 5" id="KW-1133">Transmembrane helix</keyword>
<evidence type="ECO:0000256" key="1">
    <source>
        <dbReference type="ARBA" id="ARBA00004141"/>
    </source>
</evidence>
<feature type="transmembrane region" description="Helical" evidence="5">
    <location>
        <begin position="44"/>
        <end position="62"/>
    </location>
</feature>
<dbReference type="InterPro" id="IPR051598">
    <property type="entry name" value="TSUP/Inactive_protease-like"/>
</dbReference>
<dbReference type="Pfam" id="PF01925">
    <property type="entry name" value="TauE"/>
    <property type="match status" value="1"/>
</dbReference>
<accession>A0A5N1J7K8</accession>
<keyword evidence="7" id="KW-1185">Reference proteome</keyword>
<feature type="transmembrane region" description="Helical" evidence="5">
    <location>
        <begin position="198"/>
        <end position="217"/>
    </location>
</feature>
<feature type="transmembrane region" description="Helical" evidence="5">
    <location>
        <begin position="68"/>
        <end position="89"/>
    </location>
</feature>
<gene>
    <name evidence="6" type="ORF">F0P94_02400</name>
</gene>
<evidence type="ECO:0000256" key="4">
    <source>
        <dbReference type="ARBA" id="ARBA00023136"/>
    </source>
</evidence>
<comment type="similarity">
    <text evidence="5">Belongs to the 4-toluene sulfonate uptake permease (TSUP) (TC 2.A.102) family.</text>
</comment>
<evidence type="ECO:0000313" key="6">
    <source>
        <dbReference type="EMBL" id="KAA9345952.1"/>
    </source>
</evidence>
<dbReference type="Proteomes" id="UP000326570">
    <property type="component" value="Unassembled WGS sequence"/>
</dbReference>
<protein>
    <recommendedName>
        <fullName evidence="5">Probable membrane transporter protein</fullName>
    </recommendedName>
</protein>